<evidence type="ECO:0000256" key="2">
    <source>
        <dbReference type="SAM" id="MobiDB-lite"/>
    </source>
</evidence>
<dbReference type="GO" id="GO:0005861">
    <property type="term" value="C:troponin complex"/>
    <property type="evidence" value="ECO:0007669"/>
    <property type="project" value="InterPro"/>
</dbReference>
<protein>
    <submittedName>
        <fullName evidence="3">Troponin I 4-like</fullName>
    </submittedName>
</protein>
<comment type="similarity">
    <text evidence="1">Belongs to the troponin I family.</text>
</comment>
<proteinExistence type="inferred from homology"/>
<dbReference type="AlphaFoldDB" id="A0A1V9X1J5"/>
<feature type="compositionally biased region" description="Basic residues" evidence="2">
    <location>
        <begin position="42"/>
        <end position="52"/>
    </location>
</feature>
<feature type="compositionally biased region" description="Basic and acidic residues" evidence="2">
    <location>
        <begin position="53"/>
        <end position="66"/>
    </location>
</feature>
<feature type="compositionally biased region" description="Basic and acidic residues" evidence="2">
    <location>
        <begin position="1"/>
        <end position="28"/>
    </location>
</feature>
<dbReference type="InterPro" id="IPR050875">
    <property type="entry name" value="Troponin_I"/>
</dbReference>
<keyword evidence="4" id="KW-1185">Reference proteome</keyword>
<evidence type="ECO:0000313" key="4">
    <source>
        <dbReference type="Proteomes" id="UP000192247"/>
    </source>
</evidence>
<gene>
    <name evidence="3" type="ORF">BIW11_13556</name>
</gene>
<dbReference type="EMBL" id="MNPL01028922">
    <property type="protein sequence ID" value="OQR67399.1"/>
    <property type="molecule type" value="Genomic_DNA"/>
</dbReference>
<dbReference type="InterPro" id="IPR001978">
    <property type="entry name" value="Troponin"/>
</dbReference>
<dbReference type="Proteomes" id="UP000192247">
    <property type="component" value="Unassembled WGS sequence"/>
</dbReference>
<dbReference type="Gene3D" id="1.20.5.350">
    <property type="match status" value="2"/>
</dbReference>
<feature type="region of interest" description="Disordered" evidence="2">
    <location>
        <begin position="1"/>
        <end position="81"/>
    </location>
</feature>
<dbReference type="PANTHER" id="PTHR13738">
    <property type="entry name" value="TROPONIN I"/>
    <property type="match status" value="1"/>
</dbReference>
<dbReference type="PANTHER" id="PTHR13738:SF1">
    <property type="entry name" value="TROPONIN I"/>
    <property type="match status" value="1"/>
</dbReference>
<sequence length="266" mass="30934">MSDEEQRKMEEKERKKAEVRKRLEEASKAKKGGKGGFMTPDRKKKLRALLRKKAAEELKKEQERKAEHRRKTIADRCGQPKSVDTANEAALQQVLKDYHKRIGELEDKKYDLEYEVRQKDFLVIPLVKRGALRGAKALCACQVRGAREVPRTSLQAICKEYYQRIMQVESEKYDLEYSVRLKDYQINELNIQVNDLRGKFIKPALKKVSKFDKLKVKTDKTELDFRSGLKSVKKDFKELTEETKPAEKPQWALGAKKETEAADAEE</sequence>
<name>A0A1V9X1J5_9ACAR</name>
<dbReference type="InParanoid" id="A0A1V9X1J5"/>
<accession>A0A1V9X1J5</accession>
<dbReference type="InterPro" id="IPR038077">
    <property type="entry name" value="Troponin_sf"/>
</dbReference>
<feature type="region of interest" description="Disordered" evidence="2">
    <location>
        <begin position="238"/>
        <end position="266"/>
    </location>
</feature>
<dbReference type="Pfam" id="PF00992">
    <property type="entry name" value="Troponin"/>
    <property type="match status" value="2"/>
</dbReference>
<dbReference type="STRING" id="418985.A0A1V9X1J5"/>
<dbReference type="OrthoDB" id="371899at2759"/>
<dbReference type="GO" id="GO:0006936">
    <property type="term" value="P:muscle contraction"/>
    <property type="evidence" value="ECO:0007669"/>
    <property type="project" value="TreeGrafter"/>
</dbReference>
<evidence type="ECO:0000313" key="3">
    <source>
        <dbReference type="EMBL" id="OQR67399.1"/>
    </source>
</evidence>
<organism evidence="3 4">
    <name type="scientific">Tropilaelaps mercedesae</name>
    <dbReference type="NCBI Taxonomy" id="418985"/>
    <lineage>
        <taxon>Eukaryota</taxon>
        <taxon>Metazoa</taxon>
        <taxon>Ecdysozoa</taxon>
        <taxon>Arthropoda</taxon>
        <taxon>Chelicerata</taxon>
        <taxon>Arachnida</taxon>
        <taxon>Acari</taxon>
        <taxon>Parasitiformes</taxon>
        <taxon>Mesostigmata</taxon>
        <taxon>Gamasina</taxon>
        <taxon>Dermanyssoidea</taxon>
        <taxon>Laelapidae</taxon>
        <taxon>Tropilaelaps</taxon>
    </lineage>
</organism>
<comment type="caution">
    <text evidence="3">The sequence shown here is derived from an EMBL/GenBank/DDBJ whole genome shotgun (WGS) entry which is preliminary data.</text>
</comment>
<dbReference type="SUPFAM" id="SSF90250">
    <property type="entry name" value="Troponin coil-coiled subunits"/>
    <property type="match status" value="2"/>
</dbReference>
<evidence type="ECO:0000256" key="1">
    <source>
        <dbReference type="ARBA" id="ARBA00009930"/>
    </source>
</evidence>
<feature type="compositionally biased region" description="Basic and acidic residues" evidence="2">
    <location>
        <begin position="238"/>
        <end position="247"/>
    </location>
</feature>
<reference evidence="3 4" key="1">
    <citation type="journal article" date="2017" name="Gigascience">
        <title>Draft genome of the honey bee ectoparasitic mite, Tropilaelaps mercedesae, is shaped by the parasitic life history.</title>
        <authorList>
            <person name="Dong X."/>
            <person name="Armstrong S.D."/>
            <person name="Xia D."/>
            <person name="Makepeace B.L."/>
            <person name="Darby A.C."/>
            <person name="Kadowaki T."/>
        </authorList>
    </citation>
    <scope>NUCLEOTIDE SEQUENCE [LARGE SCALE GENOMIC DNA]</scope>
    <source>
        <strain evidence="3">Wuxi-XJTLU</strain>
    </source>
</reference>